<gene>
    <name evidence="3" type="primary">LOC108740023</name>
</gene>
<dbReference type="CDD" id="cd00403">
    <property type="entry name" value="Ribosomal_L1"/>
    <property type="match status" value="1"/>
</dbReference>
<evidence type="ECO:0000256" key="1">
    <source>
        <dbReference type="SAM" id="MobiDB-lite"/>
    </source>
</evidence>
<dbReference type="Proteomes" id="UP000192223">
    <property type="component" value="Unplaced"/>
</dbReference>
<dbReference type="InParanoid" id="A0A1W4XBI0"/>
<feature type="compositionally biased region" description="Basic residues" evidence="1">
    <location>
        <begin position="10"/>
        <end position="21"/>
    </location>
</feature>
<feature type="region of interest" description="Disordered" evidence="1">
    <location>
        <begin position="1"/>
        <end position="48"/>
    </location>
</feature>
<accession>A0A1W4XBI0</accession>
<dbReference type="Gene3D" id="3.40.50.790">
    <property type="match status" value="1"/>
</dbReference>
<protein>
    <submittedName>
        <fullName evidence="3">Ribosomal L1 domain-containing protein 1</fullName>
    </submittedName>
</protein>
<keyword evidence="2" id="KW-1185">Reference proteome</keyword>
<feature type="compositionally biased region" description="Basic and acidic residues" evidence="1">
    <location>
        <begin position="35"/>
        <end position="46"/>
    </location>
</feature>
<dbReference type="STRING" id="224129.A0A1W4XBI0"/>
<name>A0A1W4XBI0_AGRPL</name>
<dbReference type="Gene3D" id="3.30.190.20">
    <property type="match status" value="1"/>
</dbReference>
<evidence type="ECO:0000313" key="3">
    <source>
        <dbReference type="RefSeq" id="XP_018329695.1"/>
    </source>
</evidence>
<sequence length="325" mass="36170">MAKIGALHKSYSKVKPGKRLPKQLPVISKKKKPKHNVESDTGHSETENSVDITVGSLLKNPFKQSTLIDPNQVQKGVSALLNAVKKTEEKEQALFSEDKPIFLQIVCMKVPQTPVRFIRILLPNSPFSSEAEVCLIVSDVKKNGPIDDEETVTFYENVLAQKGVTNIKTIIPLHQLKTEYNMYESVRRLVDLYDVFLVEGKISGKVAHILGKIFISKRKSPTPIKIKGDSLCAQISCALNKSLLHIHSKGDSFTMQVGNTSMNEENMKENVIAAIEGLATEFPGGWENISTLYLKTTTSISIPIYINLSKKQKRSESTNCETQET</sequence>
<dbReference type="SUPFAM" id="SSF56808">
    <property type="entry name" value="Ribosomal protein L1"/>
    <property type="match status" value="1"/>
</dbReference>
<dbReference type="RefSeq" id="XP_018329695.1">
    <property type="nucleotide sequence ID" value="XM_018474193.2"/>
</dbReference>
<dbReference type="GeneID" id="108740023"/>
<dbReference type="Pfam" id="PF00687">
    <property type="entry name" value="Ribosomal_L1"/>
    <property type="match status" value="1"/>
</dbReference>
<dbReference type="AlphaFoldDB" id="A0A1W4XBI0"/>
<proteinExistence type="predicted"/>
<reference evidence="3" key="1">
    <citation type="submission" date="2025-08" db="UniProtKB">
        <authorList>
            <consortium name="RefSeq"/>
        </authorList>
    </citation>
    <scope>IDENTIFICATION</scope>
    <source>
        <tissue evidence="3">Entire body</tissue>
    </source>
</reference>
<organism evidence="2 3">
    <name type="scientific">Agrilus planipennis</name>
    <name type="common">Emerald ash borer</name>
    <name type="synonym">Agrilus marcopoli</name>
    <dbReference type="NCBI Taxonomy" id="224129"/>
    <lineage>
        <taxon>Eukaryota</taxon>
        <taxon>Metazoa</taxon>
        <taxon>Ecdysozoa</taxon>
        <taxon>Arthropoda</taxon>
        <taxon>Hexapoda</taxon>
        <taxon>Insecta</taxon>
        <taxon>Pterygota</taxon>
        <taxon>Neoptera</taxon>
        <taxon>Endopterygota</taxon>
        <taxon>Coleoptera</taxon>
        <taxon>Polyphaga</taxon>
        <taxon>Elateriformia</taxon>
        <taxon>Buprestoidea</taxon>
        <taxon>Buprestidae</taxon>
        <taxon>Agrilinae</taxon>
        <taxon>Agrilus</taxon>
    </lineage>
</organism>
<dbReference type="InterPro" id="IPR016095">
    <property type="entry name" value="Ribosomal_uL1_3-a/b-sand"/>
</dbReference>
<dbReference type="OrthoDB" id="10251727at2759"/>
<evidence type="ECO:0000313" key="2">
    <source>
        <dbReference type="Proteomes" id="UP000192223"/>
    </source>
</evidence>
<dbReference type="KEGG" id="apln:108740023"/>
<dbReference type="InterPro" id="IPR023674">
    <property type="entry name" value="Ribosomal_uL1-like"/>
</dbReference>
<dbReference type="InterPro" id="IPR028364">
    <property type="entry name" value="Ribosomal_uL1/biogenesis"/>
</dbReference>